<dbReference type="EC" id="2.1.1.171" evidence="3"/>
<dbReference type="Gene3D" id="3.40.50.150">
    <property type="entry name" value="Vaccinia Virus protein VP39"/>
    <property type="match status" value="1"/>
</dbReference>
<dbReference type="SUPFAM" id="SSF53335">
    <property type="entry name" value="S-adenosyl-L-methionine-dependent methyltransferases"/>
    <property type="match status" value="1"/>
</dbReference>
<dbReference type="RefSeq" id="WP_004795024.1">
    <property type="nucleotide sequence ID" value="NZ_LR215010.1"/>
</dbReference>
<evidence type="ECO:0000256" key="2">
    <source>
        <dbReference type="ARBA" id="ARBA00022679"/>
    </source>
</evidence>
<dbReference type="Pfam" id="PF03602">
    <property type="entry name" value="Cons_hypoth95"/>
    <property type="match status" value="1"/>
</dbReference>
<dbReference type="GO" id="GO:0052913">
    <property type="term" value="F:16S rRNA (guanine(966)-N(2))-methyltransferase activity"/>
    <property type="evidence" value="ECO:0007669"/>
    <property type="project" value="UniProtKB-EC"/>
</dbReference>
<dbReference type="InterPro" id="IPR029063">
    <property type="entry name" value="SAM-dependent_MTases_sf"/>
</dbReference>
<dbReference type="PIRSF" id="PIRSF004553">
    <property type="entry name" value="CHP00095"/>
    <property type="match status" value="1"/>
</dbReference>
<dbReference type="NCBIfam" id="TIGR00095">
    <property type="entry name" value="16S rRNA (guanine(966)-N(2))-methyltransferase RsmD"/>
    <property type="match status" value="1"/>
</dbReference>
<dbReference type="PANTHER" id="PTHR43542">
    <property type="entry name" value="METHYLTRANSFERASE"/>
    <property type="match status" value="1"/>
</dbReference>
<dbReference type="CDD" id="cd02440">
    <property type="entry name" value="AdoMet_MTases"/>
    <property type="match status" value="1"/>
</dbReference>
<dbReference type="AlphaFoldDB" id="A0A449AQW6"/>
<dbReference type="EC" id="2.1.1.-" evidence="3"/>
<name>A0A449AQW6_9BACT</name>
<gene>
    <name evidence="3" type="primary">MCYN0472</name>
    <name evidence="3" type="ORF">NCTC10146_00328</name>
</gene>
<accession>A0A449AQW6</accession>
<keyword evidence="1 3" id="KW-0489">Methyltransferase</keyword>
<dbReference type="InterPro" id="IPR004398">
    <property type="entry name" value="RNA_MeTrfase_RsmD"/>
</dbReference>
<keyword evidence="2 3" id="KW-0808">Transferase</keyword>
<protein>
    <submittedName>
        <fullName evidence="3">Methyltransferase</fullName>
        <ecNumber evidence="3">2.1.1.-</ecNumber>
        <ecNumber evidence="3">2.1.1.171</ecNumber>
    </submittedName>
</protein>
<sequence length="181" mass="20627">MLRIISGIYRNRKIQEPDLKITRPTTDKVREAIFSSLQFKIQGKKVLDLFSGSGALSIEAVSRGASDAYAIEKNREVFKVLSKNISSLNITNINTINIDALAFLDKTSDSFDFIFIDAPYNEYELVNQSLDKIFNKNMLLEDGEIILETNDPSKIIIPSGFKVYKEKRYGRIDVLYICKDE</sequence>
<evidence type="ECO:0000313" key="3">
    <source>
        <dbReference type="EMBL" id="VEU68870.1"/>
    </source>
</evidence>
<organism evidence="3 4">
    <name type="scientific">Mycoplasmopsis canis</name>
    <dbReference type="NCBI Taxonomy" id="29555"/>
    <lineage>
        <taxon>Bacteria</taxon>
        <taxon>Bacillati</taxon>
        <taxon>Mycoplasmatota</taxon>
        <taxon>Mycoplasmoidales</taxon>
        <taxon>Metamycoplasmataceae</taxon>
        <taxon>Mycoplasmopsis</taxon>
    </lineage>
</organism>
<dbReference type="EMBL" id="LR215010">
    <property type="protein sequence ID" value="VEU68870.1"/>
    <property type="molecule type" value="Genomic_DNA"/>
</dbReference>
<dbReference type="PANTHER" id="PTHR43542:SF1">
    <property type="entry name" value="METHYLTRANSFERASE"/>
    <property type="match status" value="1"/>
</dbReference>
<evidence type="ECO:0000313" key="4">
    <source>
        <dbReference type="Proteomes" id="UP000290495"/>
    </source>
</evidence>
<proteinExistence type="predicted"/>
<evidence type="ECO:0000256" key="1">
    <source>
        <dbReference type="ARBA" id="ARBA00022603"/>
    </source>
</evidence>
<dbReference type="Proteomes" id="UP000290495">
    <property type="component" value="Chromosome"/>
</dbReference>
<reference evidence="3 4" key="1">
    <citation type="submission" date="2019-01" db="EMBL/GenBank/DDBJ databases">
        <authorList>
            <consortium name="Pathogen Informatics"/>
        </authorList>
    </citation>
    <scope>NUCLEOTIDE SEQUENCE [LARGE SCALE GENOMIC DNA]</scope>
    <source>
        <strain evidence="3 4">NCTC10146</strain>
    </source>
</reference>